<dbReference type="Gene3D" id="1.50.10.140">
    <property type="match status" value="1"/>
</dbReference>
<dbReference type="InterPro" id="IPR036439">
    <property type="entry name" value="Dockerin_dom_sf"/>
</dbReference>
<gene>
    <name evidence="2" type="ORF">Pla111_11560</name>
</gene>
<feature type="signal peptide" evidence="1">
    <location>
        <begin position="1"/>
        <end position="25"/>
    </location>
</feature>
<comment type="caution">
    <text evidence="2">The sequence shown here is derived from an EMBL/GenBank/DDBJ whole genome shotgun (WGS) entry which is preliminary data.</text>
</comment>
<dbReference type="RefSeq" id="WP_146572230.1">
    <property type="nucleotide sequence ID" value="NZ_SJPH01000002.1"/>
</dbReference>
<dbReference type="Proteomes" id="UP000318995">
    <property type="component" value="Unassembled WGS sequence"/>
</dbReference>
<evidence type="ECO:0000256" key="1">
    <source>
        <dbReference type="SAM" id="SignalP"/>
    </source>
</evidence>
<dbReference type="AlphaFoldDB" id="A0A5C5WBV5"/>
<evidence type="ECO:0008006" key="4">
    <source>
        <dbReference type="Google" id="ProtNLM"/>
    </source>
</evidence>
<evidence type="ECO:0000313" key="3">
    <source>
        <dbReference type="Proteomes" id="UP000318995"/>
    </source>
</evidence>
<sequence precursor="true">MRTLLKLLTCLVATLHFCGAVPVTAQTIASMRADQLARLQTYVLDAIQPSGLVRDSLVLSPSGTNFHPATPDAAGFALLSLAAFDQLGTLPNADQRVVQILNAHVGNTPGVNPVRSPDGHFLHFIDIVNGSDPPGWDDSYSPISSALVVAGAQFASNHFAGTSSPLAGQIAALADQLTASVDFDAAIHPSLDGRVYLDMTAAGGGAGGTLRPWNEYQLVVSLALRQQNNDRAVAVRRQWFNTDLLPRRGLGPYQTLTDNPNAYASAFWTQQAQFFNGDFRHDDDFQTFLENHKLGDELYSSAVLNQAYRYGLTAGVNPSGYHADRPFNHPDTVFSPSAVAAWGDLDTLLQFYLDQLPATNPRYRYGLARVSDEQPTWIPNDAGLVDHLFLLFGLVESLHPDFFADRVFAPLVAGDYNFDGEVDLADYTVWRDTLGGADLSADGDLDGDVDQQDYAVWAAALSAASASALAIPEPASLALLLPAWLLFSARRQRCR</sequence>
<feature type="chain" id="PRO_5022962560" description="Dockerin domain-containing protein" evidence="1">
    <location>
        <begin position="26"/>
        <end position="495"/>
    </location>
</feature>
<dbReference type="EMBL" id="SJPH01000002">
    <property type="protein sequence ID" value="TWT47541.1"/>
    <property type="molecule type" value="Genomic_DNA"/>
</dbReference>
<proteinExistence type="predicted"/>
<name>A0A5C5WBV5_9BACT</name>
<protein>
    <recommendedName>
        <fullName evidence="4">Dockerin domain-containing protein</fullName>
    </recommendedName>
</protein>
<organism evidence="2 3">
    <name type="scientific">Botrimarina hoheduenensis</name>
    <dbReference type="NCBI Taxonomy" id="2528000"/>
    <lineage>
        <taxon>Bacteria</taxon>
        <taxon>Pseudomonadati</taxon>
        <taxon>Planctomycetota</taxon>
        <taxon>Planctomycetia</taxon>
        <taxon>Pirellulales</taxon>
        <taxon>Lacipirellulaceae</taxon>
        <taxon>Botrimarina</taxon>
    </lineage>
</organism>
<keyword evidence="1" id="KW-0732">Signal</keyword>
<dbReference type="OrthoDB" id="5937621at2"/>
<dbReference type="GO" id="GO:0000272">
    <property type="term" value="P:polysaccharide catabolic process"/>
    <property type="evidence" value="ECO:0007669"/>
    <property type="project" value="InterPro"/>
</dbReference>
<evidence type="ECO:0000313" key="2">
    <source>
        <dbReference type="EMBL" id="TWT47541.1"/>
    </source>
</evidence>
<reference evidence="2 3" key="1">
    <citation type="submission" date="2019-02" db="EMBL/GenBank/DDBJ databases">
        <title>Deep-cultivation of Planctomycetes and their phenomic and genomic characterization uncovers novel biology.</title>
        <authorList>
            <person name="Wiegand S."/>
            <person name="Jogler M."/>
            <person name="Boedeker C."/>
            <person name="Pinto D."/>
            <person name="Vollmers J."/>
            <person name="Rivas-Marin E."/>
            <person name="Kohn T."/>
            <person name="Peeters S.H."/>
            <person name="Heuer A."/>
            <person name="Rast P."/>
            <person name="Oberbeckmann S."/>
            <person name="Bunk B."/>
            <person name="Jeske O."/>
            <person name="Meyerdierks A."/>
            <person name="Storesund J.E."/>
            <person name="Kallscheuer N."/>
            <person name="Luecker S."/>
            <person name="Lage O.M."/>
            <person name="Pohl T."/>
            <person name="Merkel B.J."/>
            <person name="Hornburger P."/>
            <person name="Mueller R.-W."/>
            <person name="Bruemmer F."/>
            <person name="Labrenz M."/>
            <person name="Spormann A.M."/>
            <person name="Op Den Camp H."/>
            <person name="Overmann J."/>
            <person name="Amann R."/>
            <person name="Jetten M.S.M."/>
            <person name="Mascher T."/>
            <person name="Medema M.H."/>
            <person name="Devos D.P."/>
            <person name="Kaster A.-K."/>
            <person name="Ovreas L."/>
            <person name="Rohde M."/>
            <person name="Galperin M.Y."/>
            <person name="Jogler C."/>
        </authorList>
    </citation>
    <scope>NUCLEOTIDE SEQUENCE [LARGE SCALE GENOMIC DNA]</scope>
    <source>
        <strain evidence="2 3">Pla111</strain>
    </source>
</reference>
<dbReference type="SUPFAM" id="SSF63446">
    <property type="entry name" value="Type I dockerin domain"/>
    <property type="match status" value="1"/>
</dbReference>
<accession>A0A5C5WBV5</accession>
<keyword evidence="3" id="KW-1185">Reference proteome</keyword>